<name>A0A0H5Q2V7_9ZZZZ</name>
<sequence length="156" mass="16923">MATQKPRITVTLERDVYDTIRGLSDAQGCTMSGLVSEFLSMVNPVQQRVLQAVKKAQSLNVESKADMVASLEASEAQLTEMLGPLLALMDQFAEGQPPHSNTGVTNSTDGTKNEKKTPSKARSRASQLDIFDTKTQERKNPKTQTRKSTKAPANGA</sequence>
<protein>
    <submittedName>
        <fullName evidence="2">Uncharacterized protein</fullName>
    </submittedName>
</protein>
<dbReference type="AlphaFoldDB" id="A0A0H5Q2V7"/>
<proteinExistence type="predicted"/>
<feature type="region of interest" description="Disordered" evidence="1">
    <location>
        <begin position="89"/>
        <end position="156"/>
    </location>
</feature>
<organism evidence="2">
    <name type="scientific">uncultured prokaryote</name>
    <dbReference type="NCBI Taxonomy" id="198431"/>
    <lineage>
        <taxon>unclassified sequences</taxon>
        <taxon>environmental samples</taxon>
    </lineage>
</organism>
<reference evidence="2" key="1">
    <citation type="submission" date="2015-06" db="EMBL/GenBank/DDBJ databases">
        <authorList>
            <person name="Joergensen T."/>
        </authorList>
    </citation>
    <scope>NUCLEOTIDE SEQUENCE</scope>
    <source>
        <plasmid evidence="2">pRGRH0745</plasmid>
    </source>
</reference>
<dbReference type="EMBL" id="LN853356">
    <property type="protein sequence ID" value="CRY95715.1"/>
    <property type="molecule type" value="Genomic_DNA"/>
</dbReference>
<geneLocation type="plasmid" evidence="2">
    <name>pRGRH0745</name>
</geneLocation>
<reference evidence="2" key="2">
    <citation type="submission" date="2015-07" db="EMBL/GenBank/DDBJ databases">
        <title>Plasmids, circular viruses and viroids from rat gut.</title>
        <authorList>
            <person name="Jorgensen T.J."/>
            <person name="Hansen M.A."/>
            <person name="Xu Z."/>
            <person name="Tabak M.A."/>
            <person name="Sorensen S.J."/>
            <person name="Hansen L.H."/>
        </authorList>
    </citation>
    <scope>NUCLEOTIDE SEQUENCE</scope>
    <source>
        <plasmid evidence="2">pRGRH0745</plasmid>
    </source>
</reference>
<accession>A0A0H5Q2V7</accession>
<keyword evidence="2" id="KW-0614">Plasmid</keyword>
<feature type="compositionally biased region" description="Basic and acidic residues" evidence="1">
    <location>
        <begin position="131"/>
        <end position="140"/>
    </location>
</feature>
<evidence type="ECO:0000313" key="2">
    <source>
        <dbReference type="EMBL" id="CRY95715.1"/>
    </source>
</evidence>
<evidence type="ECO:0000256" key="1">
    <source>
        <dbReference type="SAM" id="MobiDB-lite"/>
    </source>
</evidence>
<feature type="compositionally biased region" description="Polar residues" evidence="1">
    <location>
        <begin position="98"/>
        <end position="110"/>
    </location>
</feature>